<feature type="binding site" evidence="1">
    <location>
        <position position="238"/>
    </location>
    <ligand>
        <name>Mg(2+)</name>
        <dbReference type="ChEBI" id="CHEBI:18420"/>
        <label>1</label>
        <note>catalytic</note>
    </ligand>
</feature>
<dbReference type="GO" id="GO:0007165">
    <property type="term" value="P:signal transduction"/>
    <property type="evidence" value="ECO:0007669"/>
    <property type="project" value="TreeGrafter"/>
</dbReference>
<feature type="binding site" evidence="1">
    <location>
        <position position="90"/>
    </location>
    <ligand>
        <name>Mg(2+)</name>
        <dbReference type="ChEBI" id="CHEBI:18420"/>
        <label>2</label>
    </ligand>
</feature>
<dbReference type="InterPro" id="IPR000760">
    <property type="entry name" value="Inositol_monophosphatase-like"/>
</dbReference>
<dbReference type="OrthoDB" id="9772456at2"/>
<dbReference type="RefSeq" id="WP_048381914.1">
    <property type="nucleotide sequence ID" value="NZ_LDYE01000011.1"/>
</dbReference>
<dbReference type="GO" id="GO:0046872">
    <property type="term" value="F:metal ion binding"/>
    <property type="evidence" value="ECO:0007669"/>
    <property type="project" value="UniProtKB-KW"/>
</dbReference>
<evidence type="ECO:0000256" key="1">
    <source>
        <dbReference type="PIRSR" id="PIRSR600760-2"/>
    </source>
</evidence>
<dbReference type="STRING" id="1724.GCA_001044175_00192"/>
<dbReference type="PRINTS" id="PR00377">
    <property type="entry name" value="IMPHPHTASES"/>
</dbReference>
<dbReference type="Gene3D" id="3.40.190.80">
    <property type="match status" value="1"/>
</dbReference>
<dbReference type="AlphaFoldDB" id="A0A2A9DK22"/>
<comment type="cofactor">
    <cofactor evidence="1">
        <name>Mg(2+)</name>
        <dbReference type="ChEBI" id="CHEBI:18420"/>
    </cofactor>
</comment>
<keyword evidence="1" id="KW-0460">Magnesium</keyword>
<dbReference type="GO" id="GO:0006020">
    <property type="term" value="P:inositol metabolic process"/>
    <property type="evidence" value="ECO:0007669"/>
    <property type="project" value="TreeGrafter"/>
</dbReference>
<feature type="binding site" evidence="1">
    <location>
        <position position="109"/>
    </location>
    <ligand>
        <name>Mg(2+)</name>
        <dbReference type="ChEBI" id="CHEBI:18420"/>
        <label>1</label>
        <note>catalytic</note>
    </ligand>
</feature>
<dbReference type="GO" id="GO:0008934">
    <property type="term" value="F:inositol monophosphate 1-phosphatase activity"/>
    <property type="evidence" value="ECO:0007669"/>
    <property type="project" value="TreeGrafter"/>
</dbReference>
<name>A0A2A9DK22_9CORY</name>
<dbReference type="Pfam" id="PF00459">
    <property type="entry name" value="Inositol_P"/>
    <property type="match status" value="1"/>
</dbReference>
<accession>A0A2A9DK22</accession>
<evidence type="ECO:0000313" key="2">
    <source>
        <dbReference type="EMBL" id="PFG27048.1"/>
    </source>
</evidence>
<dbReference type="Gene3D" id="3.30.540.10">
    <property type="entry name" value="Fructose-1,6-Bisphosphatase, subunit A, domain 1"/>
    <property type="match status" value="1"/>
</dbReference>
<protein>
    <submittedName>
        <fullName evidence="2">Fructose-1,6-bisphosphatase/inositol monophosphatase family enzyme</fullName>
    </submittedName>
</protein>
<proteinExistence type="predicted"/>
<gene>
    <name evidence="2" type="ORF">ATK06_0094</name>
</gene>
<evidence type="ECO:0000313" key="3">
    <source>
        <dbReference type="Proteomes" id="UP000221653"/>
    </source>
</evidence>
<dbReference type="EMBL" id="PDJF01000001">
    <property type="protein sequence ID" value="PFG27048.1"/>
    <property type="molecule type" value="Genomic_DNA"/>
</dbReference>
<feature type="binding site" evidence="1">
    <location>
        <position position="106"/>
    </location>
    <ligand>
        <name>Mg(2+)</name>
        <dbReference type="ChEBI" id="CHEBI:18420"/>
        <label>1</label>
        <note>catalytic</note>
    </ligand>
</feature>
<dbReference type="PANTHER" id="PTHR20854">
    <property type="entry name" value="INOSITOL MONOPHOSPHATASE"/>
    <property type="match status" value="1"/>
</dbReference>
<dbReference type="SUPFAM" id="SSF56655">
    <property type="entry name" value="Carbohydrate phosphatase"/>
    <property type="match status" value="1"/>
</dbReference>
<reference evidence="2 3" key="1">
    <citation type="submission" date="2017-10" db="EMBL/GenBank/DDBJ databases">
        <title>Sequencing the genomes of 1000 actinobacteria strains.</title>
        <authorList>
            <person name="Klenk H.-P."/>
        </authorList>
    </citation>
    <scope>NUCLEOTIDE SEQUENCE [LARGE SCALE GENOMIC DNA]</scope>
    <source>
        <strain evidence="2 3">DSM 20688</strain>
    </source>
</reference>
<sequence length="282" mass="30473">MSEPAADFDQMLAAIIKTFAVAHTEDSDEHLAQALVFNAGRLAWRMRESGVTTEQKTNISDVVTEADRAAERFVAGALEILRPKDGILGEEGAARESQSGKTWVIDPVDGTYNFVAGSDYWCSALALVKGDPHSPDELLFGAVHRPAMGYTWFGGPKIPTTRDGKEVHAQADTPLDHASVATYLHPTWMQVDAVRKAWIKAVQQAATVRMLCSGSVDMSGVADGTWSAWVQHSVPAWDWLPGRALVEGAGGTTEEVESHGVVWRIAGNKQSVAEIAAHLREA</sequence>
<dbReference type="CDD" id="cd01637">
    <property type="entry name" value="IMPase_like"/>
    <property type="match status" value="1"/>
</dbReference>
<keyword evidence="3" id="KW-1185">Reference proteome</keyword>
<organism evidence="2 3">
    <name type="scientific">Corynebacterium renale</name>
    <dbReference type="NCBI Taxonomy" id="1724"/>
    <lineage>
        <taxon>Bacteria</taxon>
        <taxon>Bacillati</taxon>
        <taxon>Actinomycetota</taxon>
        <taxon>Actinomycetes</taxon>
        <taxon>Mycobacteriales</taxon>
        <taxon>Corynebacteriaceae</taxon>
        <taxon>Corynebacterium</taxon>
    </lineage>
</organism>
<keyword evidence="1" id="KW-0479">Metal-binding</keyword>
<dbReference type="Proteomes" id="UP000221653">
    <property type="component" value="Unassembled WGS sequence"/>
</dbReference>
<dbReference type="PANTHER" id="PTHR20854:SF4">
    <property type="entry name" value="INOSITOL-1-MONOPHOSPHATASE-RELATED"/>
    <property type="match status" value="1"/>
</dbReference>
<comment type="caution">
    <text evidence="2">The sequence shown here is derived from an EMBL/GenBank/DDBJ whole genome shotgun (WGS) entry which is preliminary data.</text>
</comment>